<name>A0AAQ1R1C8_9PSED</name>
<keyword evidence="1" id="KW-0805">Transcription regulation</keyword>
<dbReference type="AlphaFoldDB" id="A0AAQ1R1C8"/>
<evidence type="ECO:0000256" key="1">
    <source>
        <dbReference type="ARBA" id="ARBA00023015"/>
    </source>
</evidence>
<dbReference type="Pfam" id="PF12802">
    <property type="entry name" value="MarR_2"/>
    <property type="match status" value="1"/>
</dbReference>
<dbReference type="GO" id="GO:0003700">
    <property type="term" value="F:DNA-binding transcription factor activity"/>
    <property type="evidence" value="ECO:0007669"/>
    <property type="project" value="InterPro"/>
</dbReference>
<dbReference type="SMART" id="SM00347">
    <property type="entry name" value="HTH_MARR"/>
    <property type="match status" value="1"/>
</dbReference>
<dbReference type="PANTHER" id="PTHR33164">
    <property type="entry name" value="TRANSCRIPTIONAL REGULATOR, MARR FAMILY"/>
    <property type="match status" value="1"/>
</dbReference>
<dbReference type="InterPro" id="IPR039422">
    <property type="entry name" value="MarR/SlyA-like"/>
</dbReference>
<keyword evidence="6" id="KW-1185">Reference proteome</keyword>
<evidence type="ECO:0000313" key="6">
    <source>
        <dbReference type="Proteomes" id="UP000183385"/>
    </source>
</evidence>
<accession>A0AAQ1R1C8</accession>
<organism evidence="5 6">
    <name type="scientific">Pseudomonas citronellolis</name>
    <dbReference type="NCBI Taxonomy" id="53408"/>
    <lineage>
        <taxon>Bacteria</taxon>
        <taxon>Pseudomonadati</taxon>
        <taxon>Pseudomonadota</taxon>
        <taxon>Gammaproteobacteria</taxon>
        <taxon>Pseudomonadales</taxon>
        <taxon>Pseudomonadaceae</taxon>
        <taxon>Pseudomonas</taxon>
    </lineage>
</organism>
<dbReference type="PROSITE" id="PS50995">
    <property type="entry name" value="HTH_MARR_2"/>
    <property type="match status" value="1"/>
</dbReference>
<dbReference type="InterPro" id="IPR036390">
    <property type="entry name" value="WH_DNA-bd_sf"/>
</dbReference>
<protein>
    <submittedName>
        <fullName evidence="5">MarR family transcriptional regulator, transcriptional regulator for hemolysin</fullName>
    </submittedName>
</protein>
<evidence type="ECO:0000256" key="3">
    <source>
        <dbReference type="ARBA" id="ARBA00023163"/>
    </source>
</evidence>
<dbReference type="SUPFAM" id="SSF46785">
    <property type="entry name" value="Winged helix' DNA-binding domain"/>
    <property type="match status" value="1"/>
</dbReference>
<dbReference type="Proteomes" id="UP000183385">
    <property type="component" value="Unassembled WGS sequence"/>
</dbReference>
<dbReference type="GO" id="GO:0003677">
    <property type="term" value="F:DNA binding"/>
    <property type="evidence" value="ECO:0007669"/>
    <property type="project" value="UniProtKB-KW"/>
</dbReference>
<dbReference type="GO" id="GO:0006950">
    <property type="term" value="P:response to stress"/>
    <property type="evidence" value="ECO:0007669"/>
    <property type="project" value="TreeGrafter"/>
</dbReference>
<keyword evidence="2" id="KW-0238">DNA-binding</keyword>
<dbReference type="PANTHER" id="PTHR33164:SF64">
    <property type="entry name" value="TRANSCRIPTIONAL REGULATOR SLYA"/>
    <property type="match status" value="1"/>
</dbReference>
<feature type="domain" description="HTH marR-type" evidence="4">
    <location>
        <begin position="1"/>
        <end position="141"/>
    </location>
</feature>
<dbReference type="Gene3D" id="1.10.10.10">
    <property type="entry name" value="Winged helix-like DNA-binding domain superfamily/Winged helix DNA-binding domain"/>
    <property type="match status" value="1"/>
</dbReference>
<evidence type="ECO:0000313" key="5">
    <source>
        <dbReference type="EMBL" id="SFD94218.1"/>
    </source>
</evidence>
<comment type="caution">
    <text evidence="5">The sequence shown here is derived from an EMBL/GenBank/DDBJ whole genome shotgun (WGS) entry which is preliminary data.</text>
</comment>
<keyword evidence="3" id="KW-0804">Transcription</keyword>
<evidence type="ECO:0000259" key="4">
    <source>
        <dbReference type="PROSITE" id="PS50995"/>
    </source>
</evidence>
<evidence type="ECO:0000256" key="2">
    <source>
        <dbReference type="ARBA" id="ARBA00023125"/>
    </source>
</evidence>
<proteinExistence type="predicted"/>
<dbReference type="RefSeq" id="WP_074985937.1">
    <property type="nucleotide sequence ID" value="NZ_FOLS01000048.1"/>
</dbReference>
<gene>
    <name evidence="5" type="ORF">SAMN05216577_14822</name>
</gene>
<dbReference type="InterPro" id="IPR000835">
    <property type="entry name" value="HTH_MarR-typ"/>
</dbReference>
<dbReference type="InterPro" id="IPR036388">
    <property type="entry name" value="WH-like_DNA-bd_sf"/>
</dbReference>
<dbReference type="PRINTS" id="PR00598">
    <property type="entry name" value="HTHMARR"/>
</dbReference>
<dbReference type="EMBL" id="FOLS01000048">
    <property type="protein sequence ID" value="SFD94218.1"/>
    <property type="molecule type" value="Genomic_DNA"/>
</dbReference>
<reference evidence="5 6" key="1">
    <citation type="submission" date="2016-10" db="EMBL/GenBank/DDBJ databases">
        <authorList>
            <person name="Varghese N."/>
            <person name="Submissions S."/>
        </authorList>
    </citation>
    <scope>NUCLEOTIDE SEQUENCE [LARGE SCALE GENOMIC DNA]</scope>
    <source>
        <strain evidence="5 6">LMG 18378</strain>
    </source>
</reference>
<sequence length="151" mass="16665">MNKTEQLRQQFTGDLIPLGAHWRHCAQAALEPYGLSLLASNALLNMARLGEGVSQRELAEAMDIDAATMVRTLHCLTEAGLVRRQVGDDDQRVRTLWFTDAGRAMPHRLQEALGRAREQVLAKADQADLEAALRVFRLMEQATLSSPSGAD</sequence>